<sequence>MKEVWWLVPKKNIEVGSQNQGLIDNFIEHEVSLPELLQGKEVMIYIDDQVRDLGEQAKKNAESVPHHYANSNAEKTPTINIMSRRLKPRLWCLMNNN</sequence>
<dbReference type="EMBL" id="SDMP01000009">
    <property type="protein sequence ID" value="RYR39544.1"/>
    <property type="molecule type" value="Genomic_DNA"/>
</dbReference>
<comment type="caution">
    <text evidence="1">The sequence shown here is derived from an EMBL/GenBank/DDBJ whole genome shotgun (WGS) entry which is preliminary data.</text>
</comment>
<dbReference type="Proteomes" id="UP000289738">
    <property type="component" value="Chromosome A09"/>
</dbReference>
<name>A0A445BLJ4_ARAHY</name>
<keyword evidence="2" id="KW-1185">Reference proteome</keyword>
<organism evidence="1 2">
    <name type="scientific">Arachis hypogaea</name>
    <name type="common">Peanut</name>
    <dbReference type="NCBI Taxonomy" id="3818"/>
    <lineage>
        <taxon>Eukaryota</taxon>
        <taxon>Viridiplantae</taxon>
        <taxon>Streptophyta</taxon>
        <taxon>Embryophyta</taxon>
        <taxon>Tracheophyta</taxon>
        <taxon>Spermatophyta</taxon>
        <taxon>Magnoliopsida</taxon>
        <taxon>eudicotyledons</taxon>
        <taxon>Gunneridae</taxon>
        <taxon>Pentapetalae</taxon>
        <taxon>rosids</taxon>
        <taxon>fabids</taxon>
        <taxon>Fabales</taxon>
        <taxon>Fabaceae</taxon>
        <taxon>Papilionoideae</taxon>
        <taxon>50 kb inversion clade</taxon>
        <taxon>dalbergioids sensu lato</taxon>
        <taxon>Dalbergieae</taxon>
        <taxon>Pterocarpus clade</taxon>
        <taxon>Arachis</taxon>
    </lineage>
</organism>
<protein>
    <submittedName>
        <fullName evidence="1">Uncharacterized protein</fullName>
    </submittedName>
</protein>
<evidence type="ECO:0000313" key="2">
    <source>
        <dbReference type="Proteomes" id="UP000289738"/>
    </source>
</evidence>
<reference evidence="1 2" key="1">
    <citation type="submission" date="2019-01" db="EMBL/GenBank/DDBJ databases">
        <title>Sequencing of cultivated peanut Arachis hypogaea provides insights into genome evolution and oil improvement.</title>
        <authorList>
            <person name="Chen X."/>
        </authorList>
    </citation>
    <scope>NUCLEOTIDE SEQUENCE [LARGE SCALE GENOMIC DNA]</scope>
    <source>
        <strain evidence="2">cv. Fuhuasheng</strain>
        <tissue evidence="1">Leaves</tissue>
    </source>
</reference>
<dbReference type="AlphaFoldDB" id="A0A445BLJ4"/>
<proteinExistence type="predicted"/>
<gene>
    <name evidence="1" type="ORF">Ahy_A09g045102</name>
</gene>
<evidence type="ECO:0000313" key="1">
    <source>
        <dbReference type="EMBL" id="RYR39544.1"/>
    </source>
</evidence>
<accession>A0A445BLJ4</accession>